<organism evidence="6 7">
    <name type="scientific">Entamoeba histolytica</name>
    <dbReference type="NCBI Taxonomy" id="5759"/>
    <lineage>
        <taxon>Eukaryota</taxon>
        <taxon>Amoebozoa</taxon>
        <taxon>Evosea</taxon>
        <taxon>Archamoebae</taxon>
        <taxon>Mastigamoebida</taxon>
        <taxon>Entamoebidae</taxon>
        <taxon>Entamoeba</taxon>
    </lineage>
</organism>
<evidence type="ECO:0000256" key="3">
    <source>
        <dbReference type="SAM" id="Coils"/>
    </source>
</evidence>
<dbReference type="Proteomes" id="UP000078387">
    <property type="component" value="Unassembled WGS sequence"/>
</dbReference>
<proteinExistence type="inferred from homology"/>
<sequence>MTGMDQADKKDFLDLVFGEIKTPAPVKICVSHAKTKTKQGENDVLYADSIVSFKRNDTEGTGELDVYQIKQCLSSTDGVSTNQRYNLTESQIKQLFNERFTDKSCRVDQKEFCDFIIYLKSISERLKEYSKQKNVYDIYADQFKANTSISKLYNYFDENDFTLEKINGEHNGITISFPLTGDASTISYLKLIEQQFYGERIVIKEKQTIYSSINPSRLSDFAKTEKCKNYMRIFGNEKIEEGIESKESVDQKESDKDNIQLDVKMVDIIERSNRRKENPNLFDFYNPVFSTGSIVSESVEVPMKMNDDRKPFVFEYTLGGDGEQIVSSFCLLEANSKRKLTADYFVELNRKTDTFDVLNQINPVVIRLWPYDIENGDLWVLVKHYKSADNDIESIKDMYEKGLEDKKGKKYKEKIATSKIDIQREQLLVIGLMPVNKMFKEKKGQLLNIKFYREDIENEKRIFELIEDVKNKKAKEIDLRCWLATIRFTTLEDWKEAQCHLYLGNERLTELENIQKVKEEKVIDVPVMEDLIENEELCDIYDRYSNKLIIYPNEVSIGKERKRSGIVIKVCLRDSDSNIGDESLDLKLFYPQKSNIRKGEVEMTSNGITSFSHTKIGQFLSELKVELPFPLKKTHHLLFTITDVSAEETGNSSKPLYAYYSFFEDGFINESKKTGSFSILKSLNGEVTLPILKNPSKNYLQHTEFYEVSKYFLKIKLNGLSSVYPQSEDTYKLIHYLIKYAENESDDQLIQQIKNISEKIPSTDCVHFFPVIMNGLLNVNKILLEPVLTIVDKVSNFEQKYYRKNMSNPKVVRHPVLSKYLQYHCTCQDSCPNTLVMLLKSQLSLTDQAQTISKVFSHIWFLFEVIIHSLIKYLDKQHALKDERGKWFDPETIKNNKISYNSFKKLFLQAFTPTFSQVLHDRVFNKMYKNLAEANAAYVRFLMKLFRILGRSEVMGVFEYHLKQLSLPYVEVKNNFVKYEQTSEEVMFLTVLRLDSLNLFSKFPYIDLLALPDDIEMKDNDIGMLGDIVLEKYFPVYLLIRQYLLISQKSTILSKMGIYSLVAFLQRLDLDAKLQNKKGIISNMLLGIVLRLIDDNDSILDWENKRCRENDGIEDVEMISICFFFVLKNMDDKTLKSWLTGEVPSRVKVIVNIIRRSLLLLSRYPLPLFKDLEPEVEEMRERVINDITKENETKEITIKEPMQIIHIKKRRPSQAPTEEMLKEQELENKNKADRRRKIMSISIKRNEYDFLHHYIIYDCVMVTLDALEILYERTQQEESATEGSDNESKTALGDIENIINNVLFDCPMNSKYAEQLFAFVRKILSKYCNYIFTKRVDFSFQLLKNIIKLCSSENDKVCQMALQSLYIFSKINFVCDKDLSKISNHIVCALSQLQSLMKNKNKFERTISQLISLPQKDFNSSREIIMKLIKIYKEQGIYDTKYLVRIQQLELGVAAGATDEFLTFLDNVVKLHKEILEPLDSLNADLINGYTTLKLNICDFFPEHLRVRGIDVKKIKMRIEEKFKECCFVKLLSDRCTSLIEQFKVMMGHLSLIDKRSRDDQKEAIELEEIFRKHMQQSLETLNWVIKVVMTKPNNNVPNEMMSENLTIEQLRTLRVMRENEANQIKKEAEERLEKYKEVMETTGQKNPYFPIEDKQFSDILELVEQLFEQKLVLVKESIECYNMYEEKKKELELKRKEVMNEIEDMHSSVTKNLYDQPLGDSYTNSTLQDFSRVQDRFAVSDDTVEKQSEHLMRQQRPWCLRFEYWKQILPMSASIVEKVNVLIKKIEANERRMTFKKQWHSQEREFAVNAIKLYEWSKTVELLMKEKDTKSNEYMVWLSKIANDCLGEKEEMIQIQKNVHEEFDNLKALVNAVVIDMKRANNRRRQTRKSIALAEGEQFNINASRLSTDSNNSEGSETSETYLNMEPFGSEFMSKCDSLIQEGINNIDELAKFFEERKVIEEGNNNKRQEYFGLLVQFSNLKKELTIEDKDFFSKVQNLKSIKKNIDEMEKMEIPEINAYCDYTLIPVTVTNNFKDINDMVLQYSKQEEPKKEEKSNKKKEIKIVVDDERKYFLNENDRFRYEAFLDVNEHKQIIFEHCIDDMDQEMRKMINKLVELDELSKKSNDPEFLIQKFYESTIDYEHNPRLHLTWFNKMAAENRKNLNFVEAGMCELHMVHYIYCHIANRSNDLPIQFLTEICEDFLSEDKVVELQENNDCSFESMIVHIKQGVKDFDTSHLYNYALALCNFELPYYEQILDYRKLAECHATIQKLYKNMDVKDNTVDIYSGYFFHVEFVGEALKSLSTPFGYIYRSQKPLKDFNKELKSLIAGAGIKDIPFIDKNEHVDDSVTNYVKVKAVFPMIDNEPIRDPQTLLTNTKLFVFEDDSGPKTDILKRSKERYVLTTSLSMPCGLKRQQVVDKEVTKLTPIQNVTDILSYRLDKLTSTLSSYQDLKLAGKEDSAKLKNIQTCVGNLLQPKQKEESVYEITETFLSSGFYTGCEVPSVSELFTILQRICEIIGASLDTLKKKINNDDCKLHQKMFDEFRQLILSLENEINDFIEKNDTN</sequence>
<protein>
    <recommendedName>
        <fullName evidence="8">Dedicator of cytokinesis protein</fullName>
    </recommendedName>
</protein>
<accession>A0A5K1V1N2</accession>
<dbReference type="PANTHER" id="PTHR23317">
    <property type="entry name" value="DEDICATOR OF CYTOKINESIS DOCK"/>
    <property type="match status" value="1"/>
</dbReference>
<dbReference type="VEuPathDB" id="AmoebaDB:EHI7A_059470"/>
<keyword evidence="1" id="KW-0344">Guanine-nucleotide releasing factor</keyword>
<dbReference type="Gene3D" id="1.10.238.10">
    <property type="entry name" value="EF-hand"/>
    <property type="match status" value="1"/>
</dbReference>
<dbReference type="PROSITE" id="PS51650">
    <property type="entry name" value="C2_DOCK"/>
    <property type="match status" value="1"/>
</dbReference>
<comment type="caution">
    <text evidence="6">The sequence shown here is derived from an EMBL/GenBank/DDBJ whole genome shotgun (WGS) entry which is preliminary data.</text>
</comment>
<dbReference type="VEuPathDB" id="AmoebaDB:EHI_017610"/>
<dbReference type="GO" id="GO:0005085">
    <property type="term" value="F:guanyl-nucleotide exchange factor activity"/>
    <property type="evidence" value="ECO:0007669"/>
    <property type="project" value="UniProtKB-KW"/>
</dbReference>
<feature type="coiled-coil region" evidence="3">
    <location>
        <begin position="1682"/>
        <end position="1709"/>
    </location>
</feature>
<dbReference type="InterPro" id="IPR011992">
    <property type="entry name" value="EF-hand-dom_pair"/>
</dbReference>
<evidence type="ECO:0000259" key="5">
    <source>
        <dbReference type="PROSITE" id="PS51651"/>
    </source>
</evidence>
<dbReference type="InterPro" id="IPR043161">
    <property type="entry name" value="DOCK_C_lobe_A"/>
</dbReference>
<dbReference type="Pfam" id="PF06920">
    <property type="entry name" value="DHR-2_Lobe_A"/>
    <property type="match status" value="1"/>
</dbReference>
<reference evidence="6 7" key="1">
    <citation type="submission" date="2016-05" db="EMBL/GenBank/DDBJ databases">
        <title>First whole genome sequencing of Entamoeba histolytica HM1:IMSS-clone-6.</title>
        <authorList>
            <person name="Mukherjee Avik.K."/>
            <person name="Izumyama S."/>
            <person name="Nakada-Tsukui K."/>
            <person name="Nozaki T."/>
        </authorList>
    </citation>
    <scope>NUCLEOTIDE SEQUENCE [LARGE SCALE GENOMIC DNA]</scope>
    <source>
        <strain evidence="6 7">HM1:IMSS clone 6</strain>
    </source>
</reference>
<name>A0A5K1V1N2_ENTHI</name>
<dbReference type="Gene3D" id="1.25.40.410">
    <property type="match status" value="1"/>
</dbReference>
<evidence type="ECO:0000313" key="7">
    <source>
        <dbReference type="Proteomes" id="UP000078387"/>
    </source>
</evidence>
<dbReference type="InterPro" id="IPR046769">
    <property type="entry name" value="DOCKER_Lobe_A"/>
</dbReference>
<dbReference type="InterPro" id="IPR027357">
    <property type="entry name" value="DOCKER_dom"/>
</dbReference>
<dbReference type="PANTHER" id="PTHR23317:SF76">
    <property type="entry name" value="LD20667P"/>
    <property type="match status" value="1"/>
</dbReference>
<dbReference type="InterPro" id="IPR027007">
    <property type="entry name" value="C2_DOCK-type_domain"/>
</dbReference>
<evidence type="ECO:0008006" key="8">
    <source>
        <dbReference type="Google" id="ProtNLM"/>
    </source>
</evidence>
<gene>
    <name evidence="6" type="ORF">CL6EHI_017610</name>
</gene>
<dbReference type="OMA" id="IRLWPDD"/>
<evidence type="ECO:0000256" key="2">
    <source>
        <dbReference type="PROSITE-ProRule" id="PRU00983"/>
    </source>
</evidence>
<keyword evidence="3" id="KW-0175">Coiled coil</keyword>
<feature type="domain" description="C2 DOCK-type" evidence="4">
    <location>
        <begin position="545"/>
        <end position="738"/>
    </location>
</feature>
<dbReference type="CDD" id="cd11684">
    <property type="entry name" value="DHR2_DOCK"/>
    <property type="match status" value="1"/>
</dbReference>
<comment type="similarity">
    <text evidence="2">Belongs to the DOCK family.</text>
</comment>
<dbReference type="GO" id="GO:0007264">
    <property type="term" value="P:small GTPase-mediated signal transduction"/>
    <property type="evidence" value="ECO:0007669"/>
    <property type="project" value="InterPro"/>
</dbReference>
<dbReference type="VEuPathDB" id="AmoebaDB:EHI8A_061790"/>
<dbReference type="SUPFAM" id="SSF47473">
    <property type="entry name" value="EF-hand"/>
    <property type="match status" value="1"/>
</dbReference>
<feature type="domain" description="DOCKER" evidence="5">
    <location>
        <begin position="2140"/>
        <end position="2561"/>
    </location>
</feature>
<dbReference type="EMBL" id="BDEQ01000001">
    <property type="protein sequence ID" value="GAT95847.1"/>
    <property type="molecule type" value="Genomic_DNA"/>
</dbReference>
<dbReference type="InterPro" id="IPR026791">
    <property type="entry name" value="DOCK"/>
</dbReference>
<evidence type="ECO:0000256" key="1">
    <source>
        <dbReference type="ARBA" id="ARBA00022658"/>
    </source>
</evidence>
<dbReference type="InterPro" id="IPR035892">
    <property type="entry name" value="C2_domain_sf"/>
</dbReference>
<dbReference type="PROSITE" id="PS51651">
    <property type="entry name" value="DOCKER"/>
    <property type="match status" value="1"/>
</dbReference>
<dbReference type="VEuPathDB" id="AmoebaDB:EHI5A_100620"/>
<evidence type="ECO:0000259" key="4">
    <source>
        <dbReference type="PROSITE" id="PS51650"/>
    </source>
</evidence>
<evidence type="ECO:0000313" key="6">
    <source>
        <dbReference type="EMBL" id="GAT95847.1"/>
    </source>
</evidence>
<feature type="coiled-coil region" evidence="3">
    <location>
        <begin position="1608"/>
        <end position="1646"/>
    </location>
</feature>
<dbReference type="Gene3D" id="2.60.40.150">
    <property type="entry name" value="C2 domain"/>
    <property type="match status" value="1"/>
</dbReference>
<dbReference type="VEuPathDB" id="AmoebaDB:KM1_118010"/>
<dbReference type="Pfam" id="PF14429">
    <property type="entry name" value="DOCK-C2"/>
    <property type="match status" value="1"/>
</dbReference>